<sequence>MTEMTITRFRELADAFGGNLERWPEQERDAALALLSKTPDLSPVLHASSELDALLDGFMNDAELHDTGFMRDPILEQGGGFDIRGLLNSLWPFGGLWQPAAGLAVASLAGFLVGVNIDDLSATEASTAYTDQLTIVERALGADALEIDQ</sequence>
<dbReference type="Proteomes" id="UP001060336">
    <property type="component" value="Chromosome"/>
</dbReference>
<name>A0A9J7AU53_9PROT</name>
<dbReference type="AlphaFoldDB" id="A0A9J7AU53"/>
<dbReference type="EMBL" id="CP102480">
    <property type="protein sequence ID" value="UUX50017.1"/>
    <property type="molecule type" value="Genomic_DNA"/>
</dbReference>
<keyword evidence="2" id="KW-1185">Reference proteome</keyword>
<evidence type="ECO:0000313" key="1">
    <source>
        <dbReference type="EMBL" id="UUX50017.1"/>
    </source>
</evidence>
<dbReference type="RefSeq" id="WP_257768984.1">
    <property type="nucleotide sequence ID" value="NZ_CP102480.1"/>
</dbReference>
<accession>A0A9J7AU53</accession>
<dbReference type="KEGG" id="naci:NUH88_21835"/>
<organism evidence="1 2">
    <name type="scientific">Nisaea acidiphila</name>
    <dbReference type="NCBI Taxonomy" id="1862145"/>
    <lineage>
        <taxon>Bacteria</taxon>
        <taxon>Pseudomonadati</taxon>
        <taxon>Pseudomonadota</taxon>
        <taxon>Alphaproteobacteria</taxon>
        <taxon>Rhodospirillales</taxon>
        <taxon>Thalassobaculaceae</taxon>
        <taxon>Nisaea</taxon>
    </lineage>
</organism>
<reference evidence="1" key="1">
    <citation type="submission" date="2022-08" db="EMBL/GenBank/DDBJ databases">
        <title>Nisaea acidiphila sp. nov., isolated from a marine algal debris and emended description of the genus Nisaea Urios et al. 2008.</title>
        <authorList>
            <person name="Kwon K."/>
        </authorList>
    </citation>
    <scope>NUCLEOTIDE SEQUENCE</scope>
    <source>
        <strain evidence="1">MEBiC11861</strain>
    </source>
</reference>
<protein>
    <submittedName>
        <fullName evidence="1">Uncharacterized protein</fullName>
    </submittedName>
</protein>
<gene>
    <name evidence="1" type="ORF">NUH88_21835</name>
</gene>
<proteinExistence type="predicted"/>
<evidence type="ECO:0000313" key="2">
    <source>
        <dbReference type="Proteomes" id="UP001060336"/>
    </source>
</evidence>